<dbReference type="AlphaFoldDB" id="A0A936NAD9"/>
<name>A0A936NAD9_9ACTN</name>
<protein>
    <submittedName>
        <fullName evidence="2">Uncharacterized protein</fullName>
    </submittedName>
</protein>
<evidence type="ECO:0000313" key="3">
    <source>
        <dbReference type="Proteomes" id="UP000727993"/>
    </source>
</evidence>
<sequence length="222" mass="22509">MKQRRLTSTRTGLAVTVLALLTLIAAACAPAPAPGFDSAVSGNIHIDVTVPGDPDAEPPTADEIIPVDIPVTGQATGAWDQADTGFFDVELALDGGSFPLEVPGLGTLTVTYSINNVATGYGQFQPQTGIGGFDTSIVFTVDEVDALGPISQPCDLEFGMSLGGQIDPDTGMLDVGRDGFGVNPPAETDCGGLGGIFGDLLGGPDNSVNLSFLVGTISEPAS</sequence>
<dbReference type="EMBL" id="JADJZA010000003">
    <property type="protein sequence ID" value="MBK9296630.1"/>
    <property type="molecule type" value="Genomic_DNA"/>
</dbReference>
<dbReference type="Proteomes" id="UP000727993">
    <property type="component" value="Unassembled WGS sequence"/>
</dbReference>
<accession>A0A936NAD9</accession>
<comment type="caution">
    <text evidence="2">The sequence shown here is derived from an EMBL/GenBank/DDBJ whole genome shotgun (WGS) entry which is preliminary data.</text>
</comment>
<keyword evidence="1" id="KW-0732">Signal</keyword>
<organism evidence="2 3">
    <name type="scientific">Candidatus Neomicrothrix subdominans</name>
    <dbReference type="NCBI Taxonomy" id="2954438"/>
    <lineage>
        <taxon>Bacteria</taxon>
        <taxon>Bacillati</taxon>
        <taxon>Actinomycetota</taxon>
        <taxon>Acidimicrobiia</taxon>
        <taxon>Acidimicrobiales</taxon>
        <taxon>Microthrixaceae</taxon>
        <taxon>Candidatus Neomicrothrix</taxon>
    </lineage>
</organism>
<feature type="signal peptide" evidence="1">
    <location>
        <begin position="1"/>
        <end position="33"/>
    </location>
</feature>
<reference evidence="2 3" key="1">
    <citation type="submission" date="2020-10" db="EMBL/GenBank/DDBJ databases">
        <title>Connecting structure to function with the recovery of over 1000 high-quality activated sludge metagenome-assembled genomes encoding full-length rRNA genes using long-read sequencing.</title>
        <authorList>
            <person name="Singleton C.M."/>
            <person name="Petriglieri F."/>
            <person name="Kristensen J.M."/>
            <person name="Kirkegaard R.H."/>
            <person name="Michaelsen T.Y."/>
            <person name="Andersen M.H."/>
            <person name="Karst S.M."/>
            <person name="Dueholm M.S."/>
            <person name="Nielsen P.H."/>
            <person name="Albertsen M."/>
        </authorList>
    </citation>
    <scope>NUCLEOTIDE SEQUENCE [LARGE SCALE GENOMIC DNA]</scope>
    <source>
        <strain evidence="2">Lyne_18-Q3-R50-59_MAXAC.006</strain>
    </source>
</reference>
<feature type="chain" id="PRO_5039445628" evidence="1">
    <location>
        <begin position="34"/>
        <end position="222"/>
    </location>
</feature>
<evidence type="ECO:0000313" key="2">
    <source>
        <dbReference type="EMBL" id="MBK9296630.1"/>
    </source>
</evidence>
<proteinExistence type="predicted"/>
<dbReference type="PROSITE" id="PS51257">
    <property type="entry name" value="PROKAR_LIPOPROTEIN"/>
    <property type="match status" value="1"/>
</dbReference>
<evidence type="ECO:0000256" key="1">
    <source>
        <dbReference type="SAM" id="SignalP"/>
    </source>
</evidence>
<gene>
    <name evidence="2" type="ORF">IPN02_07245</name>
</gene>